<dbReference type="GO" id="GO:0006751">
    <property type="term" value="P:glutathione catabolic process"/>
    <property type="evidence" value="ECO:0007669"/>
    <property type="project" value="UniProtKB-UniRule"/>
</dbReference>
<dbReference type="AlphaFoldDB" id="A0A077UIU9"/>
<evidence type="ECO:0000256" key="8">
    <source>
        <dbReference type="ARBA" id="ARBA00047417"/>
    </source>
</evidence>
<dbReference type="EMBL" id="CCEH01000002">
    <property type="protein sequence ID" value="CDR26998.1"/>
    <property type="molecule type" value="Genomic_DNA"/>
</dbReference>
<feature type="binding site" evidence="10">
    <location>
        <position position="82"/>
    </location>
    <ligand>
        <name>L-glutamate</name>
        <dbReference type="ChEBI" id="CHEBI:29985"/>
    </ligand>
</feature>
<evidence type="ECO:0000256" key="3">
    <source>
        <dbReference type="ARBA" id="ARBA00009381"/>
    </source>
</evidence>
<keyword evidence="5 11" id="KW-0378">Hydrolase</keyword>
<gene>
    <name evidence="12" type="primary">ggt</name>
    <name evidence="12" type="ORF">ERS140147_00299</name>
</gene>
<dbReference type="UniPathway" id="UPA00204"/>
<name>A0A077UIU9_9STAP</name>
<comment type="pathway">
    <text evidence="11">Sulfur metabolism; glutathione metabolism.</text>
</comment>
<reference evidence="12 13" key="1">
    <citation type="submission" date="2014-05" db="EMBL/GenBank/DDBJ databases">
        <authorList>
            <person name="Aslett A.Martin."/>
            <person name="De Silva Nishadi"/>
        </authorList>
    </citation>
    <scope>NUCLEOTIDE SEQUENCE [LARGE SCALE GENOMIC DNA]</scope>
</reference>
<organism evidence="12 13">
    <name type="scientific">Staphylococcus schweitzeri</name>
    <dbReference type="NCBI Taxonomy" id="1654388"/>
    <lineage>
        <taxon>Bacteria</taxon>
        <taxon>Bacillati</taxon>
        <taxon>Bacillota</taxon>
        <taxon>Bacilli</taxon>
        <taxon>Bacillales</taxon>
        <taxon>Staphylococcaceae</taxon>
        <taxon>Staphylococcus</taxon>
    </lineage>
</organism>
<dbReference type="EC" id="2.3.2.2" evidence="11"/>
<keyword evidence="6 11" id="KW-0865">Zymogen</keyword>
<keyword evidence="11" id="KW-0317">Glutathione biosynthesis</keyword>
<comment type="similarity">
    <text evidence="3 11">Belongs to the gamma-glutamyltransferase family.</text>
</comment>
<dbReference type="RefSeq" id="WP_047529150.1">
    <property type="nucleotide sequence ID" value="NZ_CCEH01000002.1"/>
</dbReference>
<dbReference type="MEROPS" id="T03.008"/>
<dbReference type="GO" id="GO:0036374">
    <property type="term" value="F:glutathione hydrolase activity"/>
    <property type="evidence" value="ECO:0007669"/>
    <property type="project" value="UniProtKB-UniRule"/>
</dbReference>
<comment type="catalytic activity">
    <reaction evidence="8 11">
        <text>an N-terminal (5-L-glutamyl)-[peptide] + an alpha-amino acid = 5-L-glutamyl amino acid + an N-terminal L-alpha-aminoacyl-[peptide]</text>
        <dbReference type="Rhea" id="RHEA:23904"/>
        <dbReference type="Rhea" id="RHEA-COMP:9780"/>
        <dbReference type="Rhea" id="RHEA-COMP:9795"/>
        <dbReference type="ChEBI" id="CHEBI:77644"/>
        <dbReference type="ChEBI" id="CHEBI:78597"/>
        <dbReference type="ChEBI" id="CHEBI:78599"/>
        <dbReference type="ChEBI" id="CHEBI:78608"/>
        <dbReference type="EC" id="2.3.2.2"/>
    </reaction>
</comment>
<evidence type="ECO:0000256" key="7">
    <source>
        <dbReference type="ARBA" id="ARBA00023315"/>
    </source>
</evidence>
<dbReference type="InterPro" id="IPR043138">
    <property type="entry name" value="GGT_lsub"/>
</dbReference>
<evidence type="ECO:0000256" key="6">
    <source>
        <dbReference type="ARBA" id="ARBA00023145"/>
    </source>
</evidence>
<evidence type="ECO:0000256" key="5">
    <source>
        <dbReference type="ARBA" id="ARBA00022801"/>
    </source>
</evidence>
<feature type="binding site" evidence="10">
    <location>
        <position position="448"/>
    </location>
    <ligand>
        <name>L-glutamate</name>
        <dbReference type="ChEBI" id="CHEBI:29985"/>
    </ligand>
</feature>
<accession>A0A077UIU9</accession>
<dbReference type="Gene3D" id="1.10.246.130">
    <property type="match status" value="1"/>
</dbReference>
<dbReference type="NCBIfam" id="TIGR00066">
    <property type="entry name" value="g_glut_trans"/>
    <property type="match status" value="1"/>
</dbReference>
<dbReference type="PRINTS" id="PR01210">
    <property type="entry name" value="GGTRANSPTASE"/>
</dbReference>
<dbReference type="InterPro" id="IPR029055">
    <property type="entry name" value="Ntn_hydrolases_N"/>
</dbReference>
<evidence type="ECO:0000256" key="2">
    <source>
        <dbReference type="ARBA" id="ARBA00001089"/>
    </source>
</evidence>
<evidence type="ECO:0000256" key="4">
    <source>
        <dbReference type="ARBA" id="ARBA00022679"/>
    </source>
</evidence>
<dbReference type="GO" id="GO:0103068">
    <property type="term" value="F:leukotriene C4 gamma-glutamyl transferase activity"/>
    <property type="evidence" value="ECO:0007669"/>
    <property type="project" value="UniProtKB-EC"/>
</dbReference>
<dbReference type="InterPro" id="IPR043137">
    <property type="entry name" value="GGT_ssub_C"/>
</dbReference>
<evidence type="ECO:0000256" key="11">
    <source>
        <dbReference type="RuleBase" id="RU368036"/>
    </source>
</evidence>
<evidence type="ECO:0000256" key="9">
    <source>
        <dbReference type="PIRSR" id="PIRSR600101-1"/>
    </source>
</evidence>
<sequence length="668" mass="74822">MVINLNDKQTKTSKEGLISVSHPLAAKIGKDVLDQGGNAIDVVIAIQLALNVVEPFASGIGGGGYLLYYEQSTGNITAFDARETAPAHVDKQFYLDDSGEYKSFFDMTTHGKTVAVPAIPKLFDYIHKRYAKLSLEDLINPAIELAVDGHSANWATEKYSRQQHARLIKYHETAKVFTNENQYWREDDWIVQPEIGKTLQILKEHGFNAFYKGDIAEKLVNVVKKYGGTITLEDLANYDIQIKSPISATFKDYDIHSMGPSSSGGITVIQILKLLEHVDLPSMGPRSVDYLHHLIQAMHLAYSDRAQYLADDNFHDVPVEPLIDDDYLNTRSKLIDSRKANIDIEHGVVSDCISYTDVEENHTETTHFCVIDKEGNIASFTTSIGMIYGSGITIPGYGVLLNTTMDGFDVVDGGINEIAPYKRPLSNMAPTIVTHHGNPILTVGAPGAISIIASVAQTLINVLVFGMDIQQAIDEPRIYSSHPNRIEWEPQFSQSTILALIARGHVMENKPDDYIGDVHGLQVDLNTREASGGADDTREGTVMGGDVLSIRKQPLPSPEIYDNDTHRVYFNDVQLPLLAEQVRWMHDKFWIEESVIRIIFPGVSAHIEDLRSYDIDGESYIDITWLARKKGYQVTFKDDSLYLNDETYHSVKRKTNAYYRYDRDSITR</sequence>
<keyword evidence="4 11" id="KW-0808">Transferase</keyword>
<dbReference type="GO" id="GO:0006750">
    <property type="term" value="P:glutathione biosynthetic process"/>
    <property type="evidence" value="ECO:0007669"/>
    <property type="project" value="UniProtKB-KW"/>
</dbReference>
<dbReference type="SUPFAM" id="SSF56235">
    <property type="entry name" value="N-terminal nucleophile aminohydrolases (Ntn hydrolases)"/>
    <property type="match status" value="1"/>
</dbReference>
<evidence type="ECO:0000313" key="12">
    <source>
        <dbReference type="EMBL" id="CDR26998.1"/>
    </source>
</evidence>
<dbReference type="PANTHER" id="PTHR43199">
    <property type="entry name" value="GLUTATHIONE HYDROLASE"/>
    <property type="match status" value="1"/>
</dbReference>
<comment type="PTM">
    <text evidence="11">Cleaved by autocatalysis into a large and a small subunit.</text>
</comment>
<dbReference type="InterPro" id="IPR051792">
    <property type="entry name" value="GGT_bact"/>
</dbReference>
<dbReference type="Proteomes" id="UP000044616">
    <property type="component" value="Unassembled WGS sequence"/>
</dbReference>
<keyword evidence="7 11" id="KW-0012">Acyltransferase</keyword>
<comment type="catalytic activity">
    <reaction evidence="1 11">
        <text>an S-substituted glutathione + H2O = an S-substituted L-cysteinylglycine + L-glutamate</text>
        <dbReference type="Rhea" id="RHEA:59468"/>
        <dbReference type="ChEBI" id="CHEBI:15377"/>
        <dbReference type="ChEBI" id="CHEBI:29985"/>
        <dbReference type="ChEBI" id="CHEBI:90779"/>
        <dbReference type="ChEBI" id="CHEBI:143103"/>
        <dbReference type="EC" id="3.4.19.13"/>
    </reaction>
</comment>
<evidence type="ECO:0000256" key="1">
    <source>
        <dbReference type="ARBA" id="ARBA00001049"/>
    </source>
</evidence>
<protein>
    <recommendedName>
        <fullName evidence="11">Glutathione hydrolase proenzyme</fullName>
        <ecNumber evidence="11">2.3.2.2</ecNumber>
        <ecNumber evidence="11">3.4.19.13</ecNumber>
    </recommendedName>
    <component>
        <recommendedName>
            <fullName evidence="11">Glutathione hydrolase large chain</fullName>
        </recommendedName>
    </component>
    <component>
        <recommendedName>
            <fullName evidence="11">Glutathione hydrolase small chain</fullName>
        </recommendedName>
    </component>
</protein>
<dbReference type="PANTHER" id="PTHR43199:SF1">
    <property type="entry name" value="GLUTATHIONE HYDROLASE PROENZYME"/>
    <property type="match status" value="1"/>
</dbReference>
<dbReference type="Gene3D" id="3.60.20.40">
    <property type="match status" value="1"/>
</dbReference>
<evidence type="ECO:0000313" key="13">
    <source>
        <dbReference type="Proteomes" id="UP000044616"/>
    </source>
</evidence>
<dbReference type="EC" id="3.4.19.13" evidence="11"/>
<evidence type="ECO:0000256" key="10">
    <source>
        <dbReference type="PIRSR" id="PIRSR600101-2"/>
    </source>
</evidence>
<comment type="catalytic activity">
    <reaction evidence="2 11">
        <text>glutathione + H2O = L-cysteinylglycine + L-glutamate</text>
        <dbReference type="Rhea" id="RHEA:28807"/>
        <dbReference type="ChEBI" id="CHEBI:15377"/>
        <dbReference type="ChEBI" id="CHEBI:29985"/>
        <dbReference type="ChEBI" id="CHEBI:57925"/>
        <dbReference type="ChEBI" id="CHEBI:61694"/>
        <dbReference type="EC" id="3.4.19.13"/>
    </reaction>
</comment>
<feature type="active site" description="Nucleophile" evidence="9">
    <location>
        <position position="365"/>
    </location>
</feature>
<comment type="subunit">
    <text evidence="11">This enzyme consists of two polypeptide chains, which are synthesized in precursor form from a single polypeptide.</text>
</comment>
<proteinExistence type="inferred from homology"/>
<dbReference type="InterPro" id="IPR000101">
    <property type="entry name" value="GGT_peptidase"/>
</dbReference>
<dbReference type="Pfam" id="PF01019">
    <property type="entry name" value="G_glu_transpept"/>
    <property type="match status" value="1"/>
</dbReference>